<dbReference type="GO" id="GO:0008713">
    <property type="term" value="F:ADP-heptose-lipopolysaccharide heptosyltransferase activity"/>
    <property type="evidence" value="ECO:0007669"/>
    <property type="project" value="TreeGrafter"/>
</dbReference>
<feature type="non-terminal residue" evidence="3">
    <location>
        <position position="1"/>
    </location>
</feature>
<proteinExistence type="predicted"/>
<evidence type="ECO:0000256" key="1">
    <source>
        <dbReference type="ARBA" id="ARBA00022676"/>
    </source>
</evidence>
<organism evidence="3 4">
    <name type="scientific">Leptospira kanakyensis</name>
    <dbReference type="NCBI Taxonomy" id="2484968"/>
    <lineage>
        <taxon>Bacteria</taxon>
        <taxon>Pseudomonadati</taxon>
        <taxon>Spirochaetota</taxon>
        <taxon>Spirochaetia</taxon>
        <taxon>Leptospirales</taxon>
        <taxon>Leptospiraceae</taxon>
        <taxon>Leptospira</taxon>
    </lineage>
</organism>
<dbReference type="Pfam" id="PF01075">
    <property type="entry name" value="Glyco_transf_9"/>
    <property type="match status" value="1"/>
</dbReference>
<dbReference type="PANTHER" id="PTHR30160">
    <property type="entry name" value="TETRAACYLDISACCHARIDE 4'-KINASE-RELATED"/>
    <property type="match status" value="1"/>
</dbReference>
<evidence type="ECO:0008006" key="5">
    <source>
        <dbReference type="Google" id="ProtNLM"/>
    </source>
</evidence>
<dbReference type="SUPFAM" id="SSF53756">
    <property type="entry name" value="UDP-Glycosyltransferase/glycogen phosphorylase"/>
    <property type="match status" value="1"/>
</dbReference>
<dbReference type="InterPro" id="IPR002201">
    <property type="entry name" value="Glyco_trans_9"/>
</dbReference>
<dbReference type="GO" id="GO:0005829">
    <property type="term" value="C:cytosol"/>
    <property type="evidence" value="ECO:0007669"/>
    <property type="project" value="TreeGrafter"/>
</dbReference>
<dbReference type="EMBL" id="RQFF01000013">
    <property type="protein sequence ID" value="TGK72898.1"/>
    <property type="molecule type" value="Genomic_DNA"/>
</dbReference>
<protein>
    <recommendedName>
        <fullName evidence="5">Lipopolysaccharide heptosyltransferase family protein</fullName>
    </recommendedName>
</protein>
<sequence>FLLNCYRIHTIIQPTYSRNQIIDFLLLPLRASFKFSPNGDDLNHDPESKILNDNKYTNLIEIKKELEFEFDRNLYFFEQLDPIFSNVKFSLPYQSFKREKEIIAFFVGSSSKSRQLSISKLTFMFKTISQNSRYKIIVLGGRSEARIGEFLSKISDNIESQCGKLSLTETINIIGNSKVTITMDSSGLHMAMGTGVKSVFCFSNGNHIFRFVPYPKKYSNLTVFFPPLIEKLIKTEKKLLYDSFSRGSLLSIDSIDSNLALKKIVKVLDSL</sequence>
<dbReference type="InterPro" id="IPR051199">
    <property type="entry name" value="LPS_LOS_Heptosyltrfase"/>
</dbReference>
<reference evidence="3" key="1">
    <citation type="journal article" date="2019" name="PLoS Negl. Trop. Dis.">
        <title>Revisiting the worldwide diversity of Leptospira species in the environment.</title>
        <authorList>
            <person name="Vincent A.T."/>
            <person name="Schiettekatte O."/>
            <person name="Bourhy P."/>
            <person name="Veyrier F.J."/>
            <person name="Picardeau M."/>
        </authorList>
    </citation>
    <scope>NUCLEOTIDE SEQUENCE [LARGE SCALE GENOMIC DNA]</scope>
    <source>
        <strain evidence="3">201800293</strain>
    </source>
</reference>
<evidence type="ECO:0000313" key="4">
    <source>
        <dbReference type="Proteomes" id="UP000297239"/>
    </source>
</evidence>
<dbReference type="Proteomes" id="UP000297239">
    <property type="component" value="Unassembled WGS sequence"/>
</dbReference>
<comment type="caution">
    <text evidence="3">The sequence shown here is derived from an EMBL/GenBank/DDBJ whole genome shotgun (WGS) entry which is preliminary data.</text>
</comment>
<accession>A0A6N4QI00</accession>
<dbReference type="GO" id="GO:0009244">
    <property type="term" value="P:lipopolysaccharide core region biosynthetic process"/>
    <property type="evidence" value="ECO:0007669"/>
    <property type="project" value="TreeGrafter"/>
</dbReference>
<evidence type="ECO:0000256" key="2">
    <source>
        <dbReference type="ARBA" id="ARBA00022679"/>
    </source>
</evidence>
<keyword evidence="2" id="KW-0808">Transferase</keyword>
<dbReference type="Gene3D" id="3.40.50.2000">
    <property type="entry name" value="Glycogen Phosphorylase B"/>
    <property type="match status" value="1"/>
</dbReference>
<gene>
    <name evidence="3" type="ORF">EHQ18_03395</name>
</gene>
<name>A0A6N4QI00_9LEPT</name>
<evidence type="ECO:0000313" key="3">
    <source>
        <dbReference type="EMBL" id="TGK72898.1"/>
    </source>
</evidence>
<dbReference type="RefSeq" id="WP_167881684.1">
    <property type="nucleotide sequence ID" value="NZ_RQFF01000013.1"/>
</dbReference>
<keyword evidence="4" id="KW-1185">Reference proteome</keyword>
<keyword evidence="1" id="KW-0328">Glycosyltransferase</keyword>
<dbReference type="AlphaFoldDB" id="A0A6N4QI00"/>